<dbReference type="InterPro" id="IPR002793">
    <property type="entry name" value="Endonuclease_NucS"/>
</dbReference>
<dbReference type="HAMAP" id="MF_00722">
    <property type="entry name" value="NucS"/>
    <property type="match status" value="1"/>
</dbReference>
<feature type="domain" description="Endonuclease NucS N-terminal PH-like" evidence="8">
    <location>
        <begin position="26"/>
        <end position="119"/>
    </location>
</feature>
<evidence type="ECO:0000256" key="1">
    <source>
        <dbReference type="ARBA" id="ARBA00022490"/>
    </source>
</evidence>
<name>A0A133VKU6_9EURY</name>
<evidence type="ECO:0000259" key="7">
    <source>
        <dbReference type="Pfam" id="PF01939"/>
    </source>
</evidence>
<dbReference type="InterPro" id="IPR011856">
    <property type="entry name" value="tRNA_endonuc-like_dom_sf"/>
</dbReference>
<dbReference type="InterPro" id="IPR049173">
    <property type="entry name" value="NucS_N_sf"/>
</dbReference>
<dbReference type="EC" id="3.1.-.-" evidence="6"/>
<dbReference type="InterPro" id="IPR048302">
    <property type="entry name" value="NucS_N"/>
</dbReference>
<dbReference type="Gene3D" id="2.70.180.20">
    <property type="match status" value="1"/>
</dbReference>
<evidence type="ECO:0000259" key="8">
    <source>
        <dbReference type="Pfam" id="PF21003"/>
    </source>
</evidence>
<dbReference type="Pfam" id="PF01939">
    <property type="entry name" value="NucS_C"/>
    <property type="match status" value="1"/>
</dbReference>
<evidence type="ECO:0000256" key="2">
    <source>
        <dbReference type="ARBA" id="ARBA00022722"/>
    </source>
</evidence>
<evidence type="ECO:0000256" key="6">
    <source>
        <dbReference type="HAMAP-Rule" id="MF_00722"/>
    </source>
</evidence>
<dbReference type="CDD" id="cd22341">
    <property type="entry name" value="NucS-like"/>
    <property type="match status" value="1"/>
</dbReference>
<dbReference type="PANTHER" id="PTHR38814:SF1">
    <property type="entry name" value="ENDONUCLEASE NUCS"/>
    <property type="match status" value="1"/>
</dbReference>
<evidence type="ECO:0000256" key="3">
    <source>
        <dbReference type="ARBA" id="ARBA00022759"/>
    </source>
</evidence>
<dbReference type="AlphaFoldDB" id="A0A133VKU6"/>
<evidence type="ECO:0000313" key="10">
    <source>
        <dbReference type="Proteomes" id="UP000070404"/>
    </source>
</evidence>
<accession>A0A133VKU6</accession>
<dbReference type="NCBIfam" id="NF003270">
    <property type="entry name" value="PRK04247.1"/>
    <property type="match status" value="1"/>
</dbReference>
<feature type="domain" description="Endonuclease NucS C-terminal" evidence="7">
    <location>
        <begin position="127"/>
        <end position="231"/>
    </location>
</feature>
<comment type="subcellular location">
    <subcellularLocation>
        <location evidence="6">Cytoplasm</location>
    </subcellularLocation>
</comment>
<reference evidence="9 10" key="1">
    <citation type="journal article" date="2016" name="Sci. Rep.">
        <title>Metabolic traits of an uncultured archaeal lineage -MSBL1- from brine pools of the Red Sea.</title>
        <authorList>
            <person name="Mwirichia R."/>
            <person name="Alam I."/>
            <person name="Rashid M."/>
            <person name="Vinu M."/>
            <person name="Ba-Alawi W."/>
            <person name="Anthony Kamau A."/>
            <person name="Kamanda Ngugi D."/>
            <person name="Goker M."/>
            <person name="Klenk H.P."/>
            <person name="Bajic V."/>
            <person name="Stingl U."/>
        </authorList>
    </citation>
    <scope>NUCLEOTIDE SEQUENCE [LARGE SCALE GENOMIC DNA]</scope>
    <source>
        <strain evidence="9">SCGC-AAA382C18</strain>
    </source>
</reference>
<keyword evidence="3 6" id="KW-0255">Endonuclease</keyword>
<keyword evidence="1 6" id="KW-0963">Cytoplasm</keyword>
<dbReference type="PANTHER" id="PTHR38814">
    <property type="entry name" value="ENDONUCLEASE NUCS"/>
    <property type="match status" value="1"/>
</dbReference>
<sequence>MQILKNPSLKSGKEFIDKSLQDENSIILVGSCVAKYSGRAGSFLPEGERIIIIKPDGTLLVHQNEKREPVNWNPPGCTASVSLDQDLRLVSERSDPEETLLVIYKNLKMAASFELMDEQELELVGTEEDLVKSVLQNPELVEDGFKPKEREKPVSSGVIDIYGEDREGNGVALEFKRGKASLSAVNQLSRYVRELENKVNRKVRGIVVAPEISSGAKNLLTSEGLEYVKVEQFSSFDEIIYERGQKKIKEFMTENDADSERS</sequence>
<evidence type="ECO:0000313" key="9">
    <source>
        <dbReference type="EMBL" id="KXB07053.1"/>
    </source>
</evidence>
<dbReference type="Proteomes" id="UP000070404">
    <property type="component" value="Unassembled WGS sequence"/>
</dbReference>
<organism evidence="9 10">
    <name type="scientific">candidate division MSBL1 archaeon SCGC-AAA382C18</name>
    <dbReference type="NCBI Taxonomy" id="1698281"/>
    <lineage>
        <taxon>Archaea</taxon>
        <taxon>Methanobacteriati</taxon>
        <taxon>Methanobacteriota</taxon>
        <taxon>candidate division MSBL1</taxon>
    </lineage>
</organism>
<comment type="function">
    <text evidence="6">Cleaves both 3' and 5' ssDNA extremities of branched DNA structures.</text>
</comment>
<keyword evidence="5 6" id="KW-0238">DNA-binding</keyword>
<gene>
    <name evidence="6" type="primary">nucS</name>
    <name evidence="9" type="ORF">AKJ52_01065</name>
</gene>
<dbReference type="Pfam" id="PF21003">
    <property type="entry name" value="NucS_N"/>
    <property type="match status" value="1"/>
</dbReference>
<comment type="caution">
    <text evidence="9">The sequence shown here is derived from an EMBL/GenBank/DDBJ whole genome shotgun (WGS) entry which is preliminary data.</text>
</comment>
<evidence type="ECO:0000256" key="4">
    <source>
        <dbReference type="ARBA" id="ARBA00022801"/>
    </source>
</evidence>
<dbReference type="InterPro" id="IPR048301">
    <property type="entry name" value="NucS_C"/>
</dbReference>
<dbReference type="GO" id="GO:0000014">
    <property type="term" value="F:single-stranded DNA endodeoxyribonuclease activity"/>
    <property type="evidence" value="ECO:0007669"/>
    <property type="project" value="UniProtKB-UniRule"/>
</dbReference>
<dbReference type="GO" id="GO:0003677">
    <property type="term" value="F:DNA binding"/>
    <property type="evidence" value="ECO:0007669"/>
    <property type="project" value="UniProtKB-KW"/>
</dbReference>
<keyword evidence="2 6" id="KW-0540">Nuclease</keyword>
<dbReference type="GO" id="GO:0005737">
    <property type="term" value="C:cytoplasm"/>
    <property type="evidence" value="ECO:0007669"/>
    <property type="project" value="UniProtKB-SubCell"/>
</dbReference>
<protein>
    <recommendedName>
        <fullName evidence="6">Endonuclease NucS</fullName>
        <ecNumber evidence="6">3.1.-.-</ecNumber>
    </recommendedName>
</protein>
<evidence type="ECO:0000256" key="5">
    <source>
        <dbReference type="ARBA" id="ARBA00023125"/>
    </source>
</evidence>
<comment type="similarity">
    <text evidence="6">Belongs to the NucS endonuclease family.</text>
</comment>
<keyword evidence="4 6" id="KW-0378">Hydrolase</keyword>
<keyword evidence="10" id="KW-1185">Reference proteome</keyword>
<dbReference type="Gene3D" id="3.40.1350.10">
    <property type="match status" value="1"/>
</dbReference>
<dbReference type="EMBL" id="LHYF01000012">
    <property type="protein sequence ID" value="KXB07053.1"/>
    <property type="molecule type" value="Genomic_DNA"/>
</dbReference>
<proteinExistence type="inferred from homology"/>